<keyword evidence="2" id="KW-1185">Reference proteome</keyword>
<organism evidence="1 2">
    <name type="scientific">Cannabis sativa</name>
    <name type="common">Hemp</name>
    <name type="synonym">Marijuana</name>
    <dbReference type="NCBI Taxonomy" id="3483"/>
    <lineage>
        <taxon>Eukaryota</taxon>
        <taxon>Viridiplantae</taxon>
        <taxon>Streptophyta</taxon>
        <taxon>Embryophyta</taxon>
        <taxon>Tracheophyta</taxon>
        <taxon>Spermatophyta</taxon>
        <taxon>Magnoliopsida</taxon>
        <taxon>eudicotyledons</taxon>
        <taxon>Gunneridae</taxon>
        <taxon>Pentapetalae</taxon>
        <taxon>rosids</taxon>
        <taxon>fabids</taxon>
        <taxon>Rosales</taxon>
        <taxon>Cannabaceae</taxon>
        <taxon>Cannabis</taxon>
    </lineage>
</organism>
<evidence type="ECO:0000313" key="2">
    <source>
        <dbReference type="Proteomes" id="UP000583929"/>
    </source>
</evidence>
<dbReference type="InterPro" id="IPR051850">
    <property type="entry name" value="Polysacch_Lyase_4"/>
</dbReference>
<dbReference type="PANTHER" id="PTHR32018:SF8">
    <property type="entry name" value="RHAMNOGALACTURONAN ENDOLYASE"/>
    <property type="match status" value="1"/>
</dbReference>
<evidence type="ECO:0000313" key="1">
    <source>
        <dbReference type="EMBL" id="KAF4346034.1"/>
    </source>
</evidence>
<gene>
    <name evidence="1" type="ORF">G4B88_012541</name>
</gene>
<dbReference type="AlphaFoldDB" id="A0A7J6DIW4"/>
<name>A0A7J6DIW4_CANSA</name>
<proteinExistence type="predicted"/>
<comment type="caution">
    <text evidence="1">The sequence shown here is derived from an EMBL/GenBank/DDBJ whole genome shotgun (WGS) entry which is preliminary data.</text>
</comment>
<dbReference type="Proteomes" id="UP000583929">
    <property type="component" value="Unassembled WGS sequence"/>
</dbReference>
<dbReference type="Pfam" id="PF06045">
    <property type="entry name" value="Rhamnogal_lyase"/>
    <property type="match status" value="1"/>
</dbReference>
<sequence>MESWRVSSNPRGARVSQSKFDAAYFDYDWNEMRVLDRNFRSDLTRLTQNLKIATAAQALEKIPLPANSVQNLELKNILDSNNAIEKQGKGNDELTLANLAQEKQELFSEGSGKLVDSVVVSQPQVVMDNGIIQVTLSVPDGIVTGIRYNGLDNLLEVLNKESNRGYWDLVWSAPGSKGIFDVIKGTCFRVIVDTEEQVELSFTRMWDPSLEGKFVPLNIDKRFILLRGSSGFYSYGIYEHLKDWPDFDIGETRITFKLRKDKYGFHVTVLQHEFVLSFVWFNWIGFNTWQ</sequence>
<protein>
    <submittedName>
        <fullName evidence="1">Uncharacterized protein</fullName>
    </submittedName>
</protein>
<dbReference type="PANTHER" id="PTHR32018">
    <property type="entry name" value="RHAMNOGALACTURONATE LYASE FAMILY PROTEIN"/>
    <property type="match status" value="1"/>
</dbReference>
<dbReference type="InterPro" id="IPR010325">
    <property type="entry name" value="Rhamnogal_lyase"/>
</dbReference>
<reference evidence="1 2" key="1">
    <citation type="journal article" date="2020" name="bioRxiv">
        <title>Sequence and annotation of 42 cannabis genomes reveals extensive copy number variation in cannabinoid synthesis and pathogen resistance genes.</title>
        <authorList>
            <person name="Mckernan K.J."/>
            <person name="Helbert Y."/>
            <person name="Kane L.T."/>
            <person name="Ebling H."/>
            <person name="Zhang L."/>
            <person name="Liu B."/>
            <person name="Eaton Z."/>
            <person name="Mclaughlin S."/>
            <person name="Kingan S."/>
            <person name="Baybayan P."/>
            <person name="Concepcion G."/>
            <person name="Jordan M."/>
            <person name="Riva A."/>
            <person name="Barbazuk W."/>
            <person name="Harkins T."/>
        </authorList>
    </citation>
    <scope>NUCLEOTIDE SEQUENCE [LARGE SCALE GENOMIC DNA]</scope>
    <source>
        <strain evidence="2">cv. Jamaican Lion 4</strain>
        <tissue evidence="1">Leaf</tissue>
    </source>
</reference>
<accession>A0A7J6DIW4</accession>
<dbReference type="EMBL" id="JAATIQ010001258">
    <property type="protein sequence ID" value="KAF4346034.1"/>
    <property type="molecule type" value="Genomic_DNA"/>
</dbReference>